<dbReference type="Gene3D" id="3.40.50.1820">
    <property type="entry name" value="alpha/beta hydrolase"/>
    <property type="match status" value="1"/>
</dbReference>
<accession>A0A142BBH9</accession>
<gene>
    <name evidence="2" type="ORF">EZMO1_1980</name>
</gene>
<organism evidence="2 3">
    <name type="scientific">Endozoicomonas montiporae CL-33</name>
    <dbReference type="NCBI Taxonomy" id="570277"/>
    <lineage>
        <taxon>Bacteria</taxon>
        <taxon>Pseudomonadati</taxon>
        <taxon>Pseudomonadota</taxon>
        <taxon>Gammaproteobacteria</taxon>
        <taxon>Oceanospirillales</taxon>
        <taxon>Endozoicomonadaceae</taxon>
        <taxon>Endozoicomonas</taxon>
    </lineage>
</organism>
<dbReference type="PROSITE" id="PS51257">
    <property type="entry name" value="PROKAR_LIPOPROTEIN"/>
    <property type="match status" value="1"/>
</dbReference>
<dbReference type="STRING" id="570277.EZMO1_1980"/>
<dbReference type="Proteomes" id="UP000071065">
    <property type="component" value="Chromosome"/>
</dbReference>
<reference evidence="2 3" key="1">
    <citation type="journal article" date="2016" name="Front. Microbiol.">
        <title>Genomic Insight into the Host-Endosymbiont Relationship of Endozoicomonas montiporae CL-33(T) with its Coral Host.</title>
        <authorList>
            <person name="Ding J.-Y."/>
            <person name="Shiu J.-H."/>
            <person name="Chen W.-M."/>
            <person name="Chiang Y.-R."/>
            <person name="Tang S.-L."/>
        </authorList>
    </citation>
    <scope>NUCLEOTIDE SEQUENCE [LARGE SCALE GENOMIC DNA]</scope>
    <source>
        <strain evidence="2 3">CL-33</strain>
    </source>
</reference>
<dbReference type="AlphaFoldDB" id="A0A142BBH9"/>
<evidence type="ECO:0000313" key="3">
    <source>
        <dbReference type="Proteomes" id="UP000071065"/>
    </source>
</evidence>
<dbReference type="EMBL" id="CP013251">
    <property type="protein sequence ID" value="AMO56105.1"/>
    <property type="molecule type" value="Genomic_DNA"/>
</dbReference>
<dbReference type="SUPFAM" id="SSF53474">
    <property type="entry name" value="alpha/beta-Hydrolases"/>
    <property type="match status" value="1"/>
</dbReference>
<evidence type="ECO:0000256" key="1">
    <source>
        <dbReference type="SAM" id="SignalP"/>
    </source>
</evidence>
<dbReference type="KEGG" id="emp:EZMO1_1980"/>
<dbReference type="PATRIC" id="fig|570277.3.peg.2127"/>
<dbReference type="InterPro" id="IPR029058">
    <property type="entry name" value="AB_hydrolase_fold"/>
</dbReference>
<evidence type="ECO:0008006" key="4">
    <source>
        <dbReference type="Google" id="ProtNLM"/>
    </source>
</evidence>
<evidence type="ECO:0000313" key="2">
    <source>
        <dbReference type="EMBL" id="AMO56105.1"/>
    </source>
</evidence>
<sequence>MHRLLFISALFLLTSCQSFHSEEVTEQLTKHKHFSKKIIPTTGYSIASMQPDQPIKSDIFRIYIEGDGKAWMRSGRPSPDPTPVNRLVHQLMLQDPKPEIAYLARPCQFSMEKGCTPHTWTFGRYSNSVANSMNDAISSLKHQYKFKTLELVGYSGGATIALLIAARRDDVISVRTIAGNLDPAFTNHFHRVSPMPDALNPIRHINELKQVPQIHFYGKKDSVITGDVSRHYVSRFPEPHCIKTMAIEGANHHDGWTTEWAELLEKEIPCHTKKAHIK</sequence>
<name>A0A142BBH9_9GAMM</name>
<feature type="chain" id="PRO_5007492985" description="Alpha/beta hydrolase" evidence="1">
    <location>
        <begin position="21"/>
        <end position="278"/>
    </location>
</feature>
<feature type="signal peptide" evidence="1">
    <location>
        <begin position="1"/>
        <end position="20"/>
    </location>
</feature>
<protein>
    <recommendedName>
        <fullName evidence="4">Alpha/beta hydrolase</fullName>
    </recommendedName>
</protein>
<proteinExistence type="predicted"/>
<dbReference type="OrthoDB" id="5451115at2"/>
<keyword evidence="1" id="KW-0732">Signal</keyword>